<dbReference type="SMART" id="SM01396">
    <property type="entry name" value="BC10"/>
    <property type="match status" value="1"/>
</dbReference>
<keyword evidence="2" id="KW-0812">Transmembrane</keyword>
<evidence type="ECO:0000313" key="6">
    <source>
        <dbReference type="EMBL" id="CDZ96468.1"/>
    </source>
</evidence>
<accession>A0A0F7SFR7</accession>
<feature type="region of interest" description="Disordered" evidence="5">
    <location>
        <begin position="205"/>
        <end position="242"/>
    </location>
</feature>
<evidence type="ECO:0000256" key="5">
    <source>
        <dbReference type="SAM" id="MobiDB-lite"/>
    </source>
</evidence>
<dbReference type="PANTHER" id="PTHR13259:SF1">
    <property type="entry name" value="BLADDER CANCER-ASSOCIATED PROTEIN"/>
    <property type="match status" value="1"/>
</dbReference>
<dbReference type="EMBL" id="LN483144">
    <property type="protein sequence ID" value="CDZ96468.1"/>
    <property type="molecule type" value="Genomic_DNA"/>
</dbReference>
<proteinExistence type="predicted"/>
<organism evidence="6">
    <name type="scientific">Phaffia rhodozyma</name>
    <name type="common">Yeast</name>
    <name type="synonym">Xanthophyllomyces dendrorhous</name>
    <dbReference type="NCBI Taxonomy" id="264483"/>
    <lineage>
        <taxon>Eukaryota</taxon>
        <taxon>Fungi</taxon>
        <taxon>Dikarya</taxon>
        <taxon>Basidiomycota</taxon>
        <taxon>Agaricomycotina</taxon>
        <taxon>Tremellomycetes</taxon>
        <taxon>Cystofilobasidiales</taxon>
        <taxon>Mrakiaceae</taxon>
        <taxon>Phaffia</taxon>
    </lineage>
</organism>
<dbReference type="AlphaFoldDB" id="A0A0F7SFR7"/>
<reference evidence="6" key="1">
    <citation type="submission" date="2014-08" db="EMBL/GenBank/DDBJ databases">
        <authorList>
            <person name="Sharma Rahul"/>
            <person name="Thines Marco"/>
        </authorList>
    </citation>
    <scope>NUCLEOTIDE SEQUENCE</scope>
</reference>
<dbReference type="GO" id="GO:0016020">
    <property type="term" value="C:membrane"/>
    <property type="evidence" value="ECO:0007669"/>
    <property type="project" value="UniProtKB-SubCell"/>
</dbReference>
<dbReference type="InterPro" id="IPR009598">
    <property type="entry name" value="BCALP"/>
</dbReference>
<feature type="compositionally biased region" description="Low complexity" evidence="5">
    <location>
        <begin position="208"/>
        <end position="229"/>
    </location>
</feature>
<keyword evidence="3" id="KW-1133">Transmembrane helix</keyword>
<comment type="subcellular location">
    <subcellularLocation>
        <location evidence="1">Membrane</location>
    </subcellularLocation>
</comment>
<keyword evidence="4" id="KW-0472">Membrane</keyword>
<dbReference type="PANTHER" id="PTHR13259">
    <property type="entry name" value="BLADDER CANCER 10 KD PROTEIN HOMOLOG"/>
    <property type="match status" value="1"/>
</dbReference>
<evidence type="ECO:0000256" key="3">
    <source>
        <dbReference type="ARBA" id="ARBA00022989"/>
    </source>
</evidence>
<name>A0A0F7SFR7_PHARH</name>
<evidence type="ECO:0000256" key="2">
    <source>
        <dbReference type="ARBA" id="ARBA00022692"/>
    </source>
</evidence>
<sequence length="296" mass="33314">MVFCVKHFLPLILLPYPSAAPLFTVVYLVSFFLSVQPCVYCTILVSVLFTSTCYTHSSNAAVTITSTGLQALQETNETSTLTLLVYPMSFDANISRLVEPTYSTNQPDPYRSWADLNGGHLASPVLLGYKYQSRLLDSTQAVEQRLAKKRQTELEVAQKERAEKEEAARAELIASQTIIARWTSVIVERLIANIARAPLPRSWFSPPTSVSRSTDNTSTSTDSNPDSRSVVTDPFKRDLANPRWDPERKRLDARFNDIGLIFDFKWVKSFLKVLTQKLSISDMSGQEHAERGIERQ</sequence>
<evidence type="ECO:0000256" key="1">
    <source>
        <dbReference type="ARBA" id="ARBA00004370"/>
    </source>
</evidence>
<evidence type="ECO:0000256" key="4">
    <source>
        <dbReference type="ARBA" id="ARBA00023136"/>
    </source>
</evidence>
<dbReference type="Pfam" id="PF06726">
    <property type="entry name" value="BC10"/>
    <property type="match status" value="1"/>
</dbReference>
<protein>
    <submittedName>
        <fullName evidence="6">Uncharacterized conserved protein BC10 (Implicated in bladder cancer in humans)</fullName>
    </submittedName>
</protein>